<evidence type="ECO:0000313" key="18">
    <source>
        <dbReference type="Proteomes" id="UP000255201"/>
    </source>
</evidence>
<evidence type="ECO:0000313" key="15">
    <source>
        <dbReference type="EMBL" id="TZE44852.1"/>
    </source>
</evidence>
<organism evidence="12 16">
    <name type="scientific">Escherichia coli</name>
    <dbReference type="NCBI Taxonomy" id="562"/>
    <lineage>
        <taxon>Bacteria</taxon>
        <taxon>Pseudomonadati</taxon>
        <taxon>Pseudomonadota</taxon>
        <taxon>Gammaproteobacteria</taxon>
        <taxon>Enterobacterales</taxon>
        <taxon>Enterobacteriaceae</taxon>
        <taxon>Escherichia</taxon>
    </lineage>
</organism>
<evidence type="ECO:0000256" key="5">
    <source>
        <dbReference type="ARBA" id="ARBA00023015"/>
    </source>
</evidence>
<feature type="region of interest" description="Disordered" evidence="9">
    <location>
        <begin position="1"/>
        <end position="30"/>
    </location>
</feature>
<evidence type="ECO:0000256" key="4">
    <source>
        <dbReference type="ARBA" id="ARBA00022795"/>
    </source>
</evidence>
<evidence type="ECO:0000259" key="10">
    <source>
        <dbReference type="Pfam" id="PF04316"/>
    </source>
</evidence>
<evidence type="ECO:0000256" key="3">
    <source>
        <dbReference type="ARBA" id="ARBA00022491"/>
    </source>
</evidence>
<reference evidence="11 20" key="3">
    <citation type="submission" date="2018-08" db="EMBL/GenBank/DDBJ databases">
        <authorList>
            <consortium name="PulseNet: The National Subtyping Network for Foodborne Disease Surveillance"/>
            <person name="Tarr C.L."/>
            <person name="Trees E."/>
            <person name="Katz L.S."/>
            <person name="Carleton-Romer H.A."/>
            <person name="Stroika S."/>
            <person name="Kucerova Z."/>
            <person name="Roache K.F."/>
            <person name="Sabol A.L."/>
            <person name="Besser J."/>
            <person name="Gerner-Smidt P."/>
        </authorList>
    </citation>
    <scope>NUCLEOTIDE SEQUENCE [LARGE SCALE GENOMIC DNA]</scope>
    <source>
        <strain evidence="11 20">PNUSAE004760</strain>
    </source>
</reference>
<comment type="function">
    <text evidence="7">Responsible for the coupling of flagellin expression to flagellar assembly by preventing expression of the flagellin genes when a component of the middle class of proteins is defective. It negatively regulates flagellar genes by inhibiting the activity of FliA by directly binding to FliA.</text>
</comment>
<dbReference type="InterPro" id="IPR031316">
    <property type="entry name" value="FlgM_C"/>
</dbReference>
<evidence type="ECO:0000313" key="13">
    <source>
        <dbReference type="EMBL" id="STE02973.1"/>
    </source>
</evidence>
<keyword evidence="5" id="KW-0805">Transcription regulation</keyword>
<name>A0A0J3W8E0_ECOLX</name>
<feature type="domain" description="Anti-sigma-28 factor FlgM C-terminal" evidence="10">
    <location>
        <begin position="42"/>
        <end position="86"/>
    </location>
</feature>
<keyword evidence="12" id="KW-0282">Flagellum</keyword>
<evidence type="ECO:0000256" key="2">
    <source>
        <dbReference type="ARBA" id="ARBA00017823"/>
    </source>
</evidence>
<dbReference type="Proteomes" id="UP000255164">
    <property type="component" value="Unassembled WGS sequence"/>
</dbReference>
<dbReference type="Proteomes" id="UP000255201">
    <property type="component" value="Unassembled WGS sequence"/>
</dbReference>
<accession>A0A0J3W8E0</accession>
<keyword evidence="3" id="KW-0678">Repressor</keyword>
<reference evidence="17 18" key="2">
    <citation type="submission" date="2018-06" db="EMBL/GenBank/DDBJ databases">
        <authorList>
            <consortium name="Pathogen Informatics"/>
            <person name="Doyle S."/>
        </authorList>
    </citation>
    <scope>NUCLEOTIDE SEQUENCE [LARGE SCALE GENOMIC DNA]</scope>
    <source>
        <strain evidence="13 17">NCTC10082</strain>
        <strain evidence="14 18">NCTC10764</strain>
    </source>
</reference>
<protein>
    <recommendedName>
        <fullName evidence="2">Negative regulator of flagellin synthesis</fullName>
    </recommendedName>
    <alternativeName>
        <fullName evidence="8">Anti-sigma-28 factor</fullName>
    </alternativeName>
</protein>
<dbReference type="EMBL" id="VHKY01000021">
    <property type="protein sequence ID" value="TZE44852.1"/>
    <property type="molecule type" value="Genomic_DNA"/>
</dbReference>
<evidence type="ECO:0000313" key="12">
    <source>
        <dbReference type="EMBL" id="ONG32565.1"/>
    </source>
</evidence>
<evidence type="ECO:0000313" key="19">
    <source>
        <dbReference type="Proteomes" id="UP000324120"/>
    </source>
</evidence>
<dbReference type="GO" id="GO:0045892">
    <property type="term" value="P:negative regulation of DNA-templated transcription"/>
    <property type="evidence" value="ECO:0007669"/>
    <property type="project" value="InterPro"/>
</dbReference>
<dbReference type="GO" id="GO:0044781">
    <property type="term" value="P:bacterial-type flagellum organization"/>
    <property type="evidence" value="ECO:0007669"/>
    <property type="project" value="UniProtKB-KW"/>
</dbReference>
<dbReference type="Proteomes" id="UP000324120">
    <property type="component" value="Unassembled WGS sequence"/>
</dbReference>
<dbReference type="EMBL" id="MTPS01000356">
    <property type="protein sequence ID" value="ONG32565.1"/>
    <property type="molecule type" value="Genomic_DNA"/>
</dbReference>
<reference evidence="12 16" key="1">
    <citation type="submission" date="2017-01" db="EMBL/GenBank/DDBJ databases">
        <title>Draft genome sequence of an E. coli strain isolated from human, in Amazon, Brazil.</title>
        <authorList>
            <person name="Moura Q."/>
            <person name="Fernandes M.R."/>
            <person name="Cerdeira L."/>
            <person name="Vianello M."/>
            <person name="Souza T.A."/>
            <person name="Ienne S."/>
            <person name="Lincopan N."/>
        </authorList>
    </citation>
    <scope>NUCLEOTIDE SEQUENCE [LARGE SCALE GENOMIC DNA]</scope>
    <source>
        <strain evidence="12 16">ICBEcBL-II-13</strain>
    </source>
</reference>
<proteinExistence type="inferred from homology"/>
<comment type="similarity">
    <text evidence="1">Belongs to the FlgM family.</text>
</comment>
<evidence type="ECO:0000313" key="11">
    <source>
        <dbReference type="EMBL" id="EFH0044539.1"/>
    </source>
</evidence>
<evidence type="ECO:0000256" key="8">
    <source>
        <dbReference type="ARBA" id="ARBA00030117"/>
    </source>
</evidence>
<dbReference type="EMBL" id="AASUOH010000022">
    <property type="protein sequence ID" value="EFH0044539.1"/>
    <property type="molecule type" value="Genomic_DNA"/>
</dbReference>
<dbReference type="InterPro" id="IPR007412">
    <property type="entry name" value="FlgM"/>
</dbReference>
<evidence type="ECO:0000256" key="7">
    <source>
        <dbReference type="ARBA" id="ARBA00024739"/>
    </source>
</evidence>
<gene>
    <name evidence="11" type="primary">flgM</name>
    <name evidence="13" type="synonym">lfgM</name>
    <name evidence="11" type="ORF">BKL28_003364</name>
    <name evidence="12" type="ORF">BXT93_20315</name>
    <name evidence="15" type="ORF">FKO60_20450</name>
    <name evidence="13" type="ORF">NCTC10082_01288</name>
    <name evidence="14" type="ORF">NCTC10764_05568</name>
</gene>
<evidence type="ECO:0000256" key="1">
    <source>
        <dbReference type="ARBA" id="ARBA00005322"/>
    </source>
</evidence>
<reference evidence="15 19" key="4">
    <citation type="submission" date="2019-06" db="EMBL/GenBank/DDBJ databases">
        <title>The presence and diversity of blaCTX-M among Escherichia coli from urban wastewater and feedlot cattle, in Alberta, Canada.</title>
        <authorList>
            <person name="Cormier A.C."/>
            <person name="Chalmer G."/>
            <person name="Cook S.R."/>
            <person name="Zaheer R."/>
            <person name="Hannon S.J."/>
            <person name="Booker C.W."/>
            <person name="Read R."/>
            <person name="Gow S.P."/>
            <person name="Mcallister T.A."/>
            <person name="Boerlin P."/>
        </authorList>
    </citation>
    <scope>NUCLEOTIDE SEQUENCE [LARGE SCALE GENOMIC DNA]</scope>
    <source>
        <strain evidence="15 19">347</strain>
    </source>
</reference>
<dbReference type="Proteomes" id="UP000188967">
    <property type="component" value="Unassembled WGS sequence"/>
</dbReference>
<dbReference type="InterPro" id="IPR035890">
    <property type="entry name" value="Anti-sigma-28_factor_FlgM_sf"/>
</dbReference>
<evidence type="ECO:0000256" key="6">
    <source>
        <dbReference type="ARBA" id="ARBA00023163"/>
    </source>
</evidence>
<dbReference type="AlphaFoldDB" id="A0A0J3W8E0"/>
<evidence type="ECO:0000313" key="14">
    <source>
        <dbReference type="EMBL" id="STE76971.1"/>
    </source>
</evidence>
<dbReference type="NCBIfam" id="TIGR03824">
    <property type="entry name" value="FlgM_jcvi"/>
    <property type="match status" value="1"/>
</dbReference>
<dbReference type="RefSeq" id="WP_001521888.1">
    <property type="nucleotide sequence ID" value="NZ_BFLO01000033.1"/>
</dbReference>
<evidence type="ECO:0000256" key="9">
    <source>
        <dbReference type="SAM" id="MobiDB-lite"/>
    </source>
</evidence>
<sequence>MKITPTMPGNRPTVTTAGSSQPRKGTATTTTLSADDITQAGLQSAQQTLNDQQESDIDSDKVAQMQAMLASGSLQVDTEQLASDMLSFFQN</sequence>
<keyword evidence="12" id="KW-0966">Cell projection</keyword>
<keyword evidence="4" id="KW-1005">Bacterial flagellum biogenesis</keyword>
<evidence type="ECO:0000313" key="17">
    <source>
        <dbReference type="Proteomes" id="UP000255164"/>
    </source>
</evidence>
<dbReference type="EMBL" id="UFZL01000003">
    <property type="protein sequence ID" value="STE76971.1"/>
    <property type="molecule type" value="Genomic_DNA"/>
</dbReference>
<evidence type="ECO:0000313" key="16">
    <source>
        <dbReference type="Proteomes" id="UP000188967"/>
    </source>
</evidence>
<dbReference type="Proteomes" id="UP000528199">
    <property type="component" value="Unassembled WGS sequence"/>
</dbReference>
<feature type="compositionally biased region" description="Polar residues" evidence="9">
    <location>
        <begin position="12"/>
        <end position="30"/>
    </location>
</feature>
<keyword evidence="6" id="KW-0804">Transcription</keyword>
<evidence type="ECO:0000313" key="20">
    <source>
        <dbReference type="Proteomes" id="UP000528199"/>
    </source>
</evidence>
<dbReference type="EMBL" id="UFZA01000001">
    <property type="protein sequence ID" value="STE02973.1"/>
    <property type="molecule type" value="Genomic_DNA"/>
</dbReference>
<dbReference type="SUPFAM" id="SSF101498">
    <property type="entry name" value="Anti-sigma factor FlgM"/>
    <property type="match status" value="1"/>
</dbReference>
<dbReference type="Pfam" id="PF04316">
    <property type="entry name" value="FlgM"/>
    <property type="match status" value="1"/>
</dbReference>
<keyword evidence="12" id="KW-0969">Cilium</keyword>